<comment type="similarity">
    <text evidence="9">Belongs to the ChdC family. Type 2 subfamily.</text>
</comment>
<reference evidence="11 12" key="1">
    <citation type="submission" date="2019-03" db="EMBL/GenBank/DDBJ databases">
        <title>Glutamicibacter sp. LJH19 genome.</title>
        <authorList>
            <person name="Sinai Borker S."/>
            <person name="Kumar R."/>
        </authorList>
    </citation>
    <scope>NUCLEOTIDE SEQUENCE [LARGE SCALE GENOMIC DNA]</scope>
    <source>
        <strain evidence="11 12">LJH19</strain>
    </source>
</reference>
<name>A0A4Y8TYC4_9MICC</name>
<dbReference type="GO" id="GO:0006785">
    <property type="term" value="P:heme B biosynthetic process"/>
    <property type="evidence" value="ECO:0007669"/>
    <property type="project" value="UniProtKB-UniRule"/>
</dbReference>
<evidence type="ECO:0000256" key="3">
    <source>
        <dbReference type="ARBA" id="ARBA00022723"/>
    </source>
</evidence>
<dbReference type="InterPro" id="IPR011008">
    <property type="entry name" value="Dimeric_a/b-barrel"/>
</dbReference>
<dbReference type="Proteomes" id="UP000297638">
    <property type="component" value="Unassembled WGS sequence"/>
</dbReference>
<dbReference type="NCBIfam" id="NF042928">
    <property type="entry name" value="HemQ_actino"/>
    <property type="match status" value="1"/>
</dbReference>
<protein>
    <recommendedName>
        <fullName evidence="1 9">Coproheme decarboxylase</fullName>
        <ecNumber evidence="8 9">1.3.98.5</ecNumber>
    </recommendedName>
    <alternativeName>
        <fullName evidence="5 9">Coproheme III oxidative decarboxylase</fullName>
    </alternativeName>
    <alternativeName>
        <fullName evidence="6 9">Hydrogen peroxide-dependent heme synthase</fullName>
    </alternativeName>
</protein>
<comment type="cofactor">
    <cofactor evidence="9">
        <name>Fe-coproporphyrin III</name>
        <dbReference type="ChEBI" id="CHEBI:68438"/>
    </cofactor>
    <text evidence="9">Fe-coproporphyrin III acts as both substrate and redox cofactor.</text>
</comment>
<dbReference type="InterPro" id="IPR010644">
    <property type="entry name" value="ChdC/CLD"/>
</dbReference>
<dbReference type="Pfam" id="PF06778">
    <property type="entry name" value="Chlor_dismutase"/>
    <property type="match status" value="1"/>
</dbReference>
<dbReference type="PANTHER" id="PTHR36843:SF1">
    <property type="entry name" value="COPROHEME DECARBOXYLASE"/>
    <property type="match status" value="1"/>
</dbReference>
<keyword evidence="2 9" id="KW-0349">Heme</keyword>
<evidence type="ECO:0000313" key="11">
    <source>
        <dbReference type="EMBL" id="TFH56732.1"/>
    </source>
</evidence>
<keyword evidence="4 9" id="KW-0408">Iron</keyword>
<feature type="compositionally biased region" description="Polar residues" evidence="10">
    <location>
        <begin position="22"/>
        <end position="33"/>
    </location>
</feature>
<evidence type="ECO:0000256" key="5">
    <source>
        <dbReference type="ARBA" id="ARBA00029882"/>
    </source>
</evidence>
<feature type="region of interest" description="Disordered" evidence="10">
    <location>
        <begin position="1"/>
        <end position="55"/>
    </location>
</feature>
<comment type="caution">
    <text evidence="11">The sequence shown here is derived from an EMBL/GenBank/DDBJ whole genome shotgun (WGS) entry which is preliminary data.</text>
</comment>
<evidence type="ECO:0000256" key="1">
    <source>
        <dbReference type="ARBA" id="ARBA00014413"/>
    </source>
</evidence>
<evidence type="ECO:0000256" key="8">
    <source>
        <dbReference type="ARBA" id="ARBA00050019"/>
    </source>
</evidence>
<evidence type="ECO:0000256" key="10">
    <source>
        <dbReference type="SAM" id="MobiDB-lite"/>
    </source>
</evidence>
<comment type="catalytic activity">
    <reaction evidence="9">
        <text>Fe-coproporphyrin III + H2O2 + H(+) = harderoheme III + CO2 + 2 H2O</text>
        <dbReference type="Rhea" id="RHEA:57940"/>
        <dbReference type="ChEBI" id="CHEBI:15377"/>
        <dbReference type="ChEBI" id="CHEBI:15378"/>
        <dbReference type="ChEBI" id="CHEBI:16240"/>
        <dbReference type="ChEBI" id="CHEBI:16526"/>
        <dbReference type="ChEBI" id="CHEBI:68438"/>
        <dbReference type="ChEBI" id="CHEBI:142463"/>
    </reaction>
</comment>
<evidence type="ECO:0000256" key="4">
    <source>
        <dbReference type="ARBA" id="ARBA00023004"/>
    </source>
</evidence>
<sequence>MDCRHRAGASDCPSPQRRGNQRPLNTPKLTNLDSCPKPDQGEYQVSTAPEHNSPVIRERENAGENPTFFYTLWTIFKRSQIVERSEAAAAEFDALIEQLAAEGAIVRGIYDVSAMREDADVMIWVHGPAAELLQASMRKIRRSALLEGTEIVYSTMAVHREAEFAKDHSPAFARGVDAKEWMTVYPFVRSTEWYTMDPAERGKMLRDHGILGREFPNVLANTVAAFSFSDFEWQICLEADDMIDLVDMMRHLRYTEARHHVREETPFYTGRRISAAQVLEVLK</sequence>
<dbReference type="HAMAP" id="MF_02244">
    <property type="entry name" value="Coproheme_decarbox_2"/>
    <property type="match status" value="1"/>
</dbReference>
<dbReference type="GO" id="GO:0020037">
    <property type="term" value="F:heme binding"/>
    <property type="evidence" value="ECO:0007669"/>
    <property type="project" value="InterPro"/>
</dbReference>
<dbReference type="AlphaFoldDB" id="A0A4Y8TYC4"/>
<evidence type="ECO:0000256" key="2">
    <source>
        <dbReference type="ARBA" id="ARBA00022617"/>
    </source>
</evidence>
<comment type="function">
    <text evidence="9">Involved in coproporphyrin-dependent heme b biosynthesis. Catalyzes the decarboxylation of Fe-coproporphyrin III (coproheme) to heme b (protoheme IX), the last step of the pathway. The reaction occurs in a stepwise manner with a three-propionate intermediate.</text>
</comment>
<evidence type="ECO:0000256" key="9">
    <source>
        <dbReference type="HAMAP-Rule" id="MF_02244"/>
    </source>
</evidence>
<keyword evidence="9" id="KW-0560">Oxidoreductase</keyword>
<dbReference type="GO" id="GO:0046872">
    <property type="term" value="F:metal ion binding"/>
    <property type="evidence" value="ECO:0007669"/>
    <property type="project" value="UniProtKB-KW"/>
</dbReference>
<dbReference type="PANTHER" id="PTHR36843">
    <property type="entry name" value="HEME-DEPENDENT PEROXIDASE YWFI-RELATED"/>
    <property type="match status" value="1"/>
</dbReference>
<dbReference type="EC" id="1.3.98.5" evidence="8 9"/>
<dbReference type="Gene3D" id="3.30.70.1030">
    <property type="entry name" value="Apc35880, domain 1"/>
    <property type="match status" value="2"/>
</dbReference>
<evidence type="ECO:0000313" key="12">
    <source>
        <dbReference type="Proteomes" id="UP000297638"/>
    </source>
</evidence>
<comment type="catalytic activity">
    <reaction evidence="9">
        <text>harderoheme III + H2O2 + H(+) = heme b + CO2 + 2 H2O</text>
        <dbReference type="Rhea" id="RHEA:57944"/>
        <dbReference type="ChEBI" id="CHEBI:15377"/>
        <dbReference type="ChEBI" id="CHEBI:15378"/>
        <dbReference type="ChEBI" id="CHEBI:16240"/>
        <dbReference type="ChEBI" id="CHEBI:16526"/>
        <dbReference type="ChEBI" id="CHEBI:60344"/>
        <dbReference type="ChEBI" id="CHEBI:142463"/>
    </reaction>
</comment>
<comment type="catalytic activity">
    <reaction evidence="7">
        <text>Fe-coproporphyrin III + 2 H2O2 + 2 H(+) = heme b + 2 CO2 + 4 H2O</text>
        <dbReference type="Rhea" id="RHEA:56516"/>
        <dbReference type="ChEBI" id="CHEBI:15377"/>
        <dbReference type="ChEBI" id="CHEBI:15378"/>
        <dbReference type="ChEBI" id="CHEBI:16240"/>
        <dbReference type="ChEBI" id="CHEBI:16526"/>
        <dbReference type="ChEBI" id="CHEBI:60344"/>
        <dbReference type="ChEBI" id="CHEBI:68438"/>
        <dbReference type="EC" id="1.3.98.5"/>
    </reaction>
    <physiologicalReaction direction="left-to-right" evidence="7">
        <dbReference type="Rhea" id="RHEA:56517"/>
    </physiologicalReaction>
</comment>
<proteinExistence type="inferred from homology"/>
<keyword evidence="3 9" id="KW-0479">Metal-binding</keyword>
<dbReference type="GO" id="GO:0016634">
    <property type="term" value="F:oxidoreductase activity, acting on the CH-CH group of donors, oxygen as acceptor"/>
    <property type="evidence" value="ECO:0007669"/>
    <property type="project" value="UniProtKB-UniRule"/>
</dbReference>
<feature type="active site" evidence="9">
    <location>
        <position position="185"/>
    </location>
</feature>
<keyword evidence="9" id="KW-0350">Heme biosynthesis</keyword>
<organism evidence="11 12">
    <name type="scientific">Glutamicibacter arilaitensis</name>
    <dbReference type="NCBI Taxonomy" id="256701"/>
    <lineage>
        <taxon>Bacteria</taxon>
        <taxon>Bacillati</taxon>
        <taxon>Actinomycetota</taxon>
        <taxon>Actinomycetes</taxon>
        <taxon>Micrococcales</taxon>
        <taxon>Micrococcaceae</taxon>
        <taxon>Glutamicibacter</taxon>
    </lineage>
</organism>
<evidence type="ECO:0000256" key="6">
    <source>
        <dbReference type="ARBA" id="ARBA00030236"/>
    </source>
</evidence>
<feature type="binding site" description="axial binding residue" evidence="9">
    <location>
        <position position="208"/>
    </location>
    <ligand>
        <name>Fe-coproporphyrin III</name>
        <dbReference type="ChEBI" id="CHEBI:68438"/>
    </ligand>
    <ligandPart>
        <name>Fe</name>
        <dbReference type="ChEBI" id="CHEBI:18248"/>
    </ligandPart>
</feature>
<dbReference type="EMBL" id="SPDS01000001">
    <property type="protein sequence ID" value="TFH56732.1"/>
    <property type="molecule type" value="Genomic_DNA"/>
</dbReference>
<dbReference type="SUPFAM" id="SSF54909">
    <property type="entry name" value="Dimeric alpha+beta barrel"/>
    <property type="match status" value="1"/>
</dbReference>
<gene>
    <name evidence="9" type="primary">chdC</name>
    <name evidence="11" type="ORF">EXY26_06810</name>
</gene>
<accession>A0A4Y8TYC4</accession>
<evidence type="ECO:0000256" key="7">
    <source>
        <dbReference type="ARBA" id="ARBA00049896"/>
    </source>
</evidence>
<comment type="pathway">
    <text evidence="9">Porphyrin-containing compound metabolism; protoheme biosynthesis.</text>
</comment>